<gene>
    <name evidence="2" type="ORF">BpHYR1_044838</name>
</gene>
<protein>
    <submittedName>
        <fullName evidence="2">Uncharacterized protein</fullName>
    </submittedName>
</protein>
<feature type="transmembrane region" description="Helical" evidence="1">
    <location>
        <begin position="119"/>
        <end position="136"/>
    </location>
</feature>
<keyword evidence="1" id="KW-1133">Transmembrane helix</keyword>
<accession>A0A3M7RAL7</accession>
<evidence type="ECO:0000313" key="2">
    <source>
        <dbReference type="EMBL" id="RNA20642.1"/>
    </source>
</evidence>
<organism evidence="2 3">
    <name type="scientific">Brachionus plicatilis</name>
    <name type="common">Marine rotifer</name>
    <name type="synonym">Brachionus muelleri</name>
    <dbReference type="NCBI Taxonomy" id="10195"/>
    <lineage>
        <taxon>Eukaryota</taxon>
        <taxon>Metazoa</taxon>
        <taxon>Spiralia</taxon>
        <taxon>Gnathifera</taxon>
        <taxon>Rotifera</taxon>
        <taxon>Eurotatoria</taxon>
        <taxon>Monogononta</taxon>
        <taxon>Pseudotrocha</taxon>
        <taxon>Ploima</taxon>
        <taxon>Brachionidae</taxon>
        <taxon>Brachionus</taxon>
    </lineage>
</organism>
<keyword evidence="1" id="KW-0472">Membrane</keyword>
<sequence length="203" mass="23403">MNKKKRIEKIKQPHKGVDILTSLDRDDQLWIQILIFFQTLRDRCYWYGRPEPSQYRTLFSCLWSRQQFFLTWPRRLCAHSHEPASQARPFSLRLRDFFAITWSRTVGGLRPLGGADGNWAAAASLVTLFFLAAALEGLLRDFFSLGFTSILGFTLSFLGLETLSASLNEPLAPTPFNCFKTPDLTPFFKATFKYWLANFWSTG</sequence>
<name>A0A3M7RAL7_BRAPC</name>
<reference evidence="2 3" key="1">
    <citation type="journal article" date="2018" name="Sci. Rep.">
        <title>Genomic signatures of local adaptation to the degree of environmental predictability in rotifers.</title>
        <authorList>
            <person name="Franch-Gras L."/>
            <person name="Hahn C."/>
            <person name="Garcia-Roger E.M."/>
            <person name="Carmona M.J."/>
            <person name="Serra M."/>
            <person name="Gomez A."/>
        </authorList>
    </citation>
    <scope>NUCLEOTIDE SEQUENCE [LARGE SCALE GENOMIC DNA]</scope>
    <source>
        <strain evidence="2">HYR1</strain>
    </source>
</reference>
<dbReference type="Proteomes" id="UP000276133">
    <property type="component" value="Unassembled WGS sequence"/>
</dbReference>
<evidence type="ECO:0000313" key="3">
    <source>
        <dbReference type="Proteomes" id="UP000276133"/>
    </source>
</evidence>
<keyword evidence="3" id="KW-1185">Reference proteome</keyword>
<comment type="caution">
    <text evidence="2">The sequence shown here is derived from an EMBL/GenBank/DDBJ whole genome shotgun (WGS) entry which is preliminary data.</text>
</comment>
<dbReference type="EMBL" id="REGN01003810">
    <property type="protein sequence ID" value="RNA20642.1"/>
    <property type="molecule type" value="Genomic_DNA"/>
</dbReference>
<dbReference type="AlphaFoldDB" id="A0A3M7RAL7"/>
<proteinExistence type="predicted"/>
<evidence type="ECO:0000256" key="1">
    <source>
        <dbReference type="SAM" id="Phobius"/>
    </source>
</evidence>
<keyword evidence="1" id="KW-0812">Transmembrane</keyword>